<protein>
    <recommendedName>
        <fullName evidence="4">Oligosaccharide repeat unit polymerase</fullName>
    </recommendedName>
</protein>
<feature type="transmembrane region" description="Helical" evidence="1">
    <location>
        <begin position="196"/>
        <end position="212"/>
    </location>
</feature>
<feature type="transmembrane region" description="Helical" evidence="1">
    <location>
        <begin position="426"/>
        <end position="443"/>
    </location>
</feature>
<keyword evidence="1" id="KW-0812">Transmembrane</keyword>
<feature type="transmembrane region" description="Helical" evidence="1">
    <location>
        <begin position="83"/>
        <end position="101"/>
    </location>
</feature>
<dbReference type="AlphaFoldDB" id="A0A2S3ZM76"/>
<keyword evidence="1" id="KW-0472">Membrane</keyword>
<dbReference type="EMBL" id="PPXF01000019">
    <property type="protein sequence ID" value="POH69725.1"/>
    <property type="molecule type" value="Genomic_DNA"/>
</dbReference>
<feature type="transmembrane region" description="Helical" evidence="1">
    <location>
        <begin position="403"/>
        <end position="420"/>
    </location>
</feature>
<keyword evidence="1" id="KW-1133">Transmembrane helix</keyword>
<evidence type="ECO:0000313" key="2">
    <source>
        <dbReference type="EMBL" id="POH69725.1"/>
    </source>
</evidence>
<feature type="transmembrane region" description="Helical" evidence="1">
    <location>
        <begin position="248"/>
        <end position="270"/>
    </location>
</feature>
<feature type="transmembrane region" description="Helical" evidence="1">
    <location>
        <begin position="373"/>
        <end position="391"/>
    </location>
</feature>
<gene>
    <name evidence="2" type="ORF">C3B59_05110</name>
</gene>
<name>A0A2S3ZM76_9MICO</name>
<evidence type="ECO:0000256" key="1">
    <source>
        <dbReference type="SAM" id="Phobius"/>
    </source>
</evidence>
<dbReference type="Proteomes" id="UP000237104">
    <property type="component" value="Unassembled WGS sequence"/>
</dbReference>
<feature type="transmembrane region" description="Helical" evidence="1">
    <location>
        <begin position="122"/>
        <end position="142"/>
    </location>
</feature>
<evidence type="ECO:0008006" key="4">
    <source>
        <dbReference type="Google" id="ProtNLM"/>
    </source>
</evidence>
<evidence type="ECO:0000313" key="3">
    <source>
        <dbReference type="Proteomes" id="UP000237104"/>
    </source>
</evidence>
<comment type="caution">
    <text evidence="2">The sequence shown here is derived from an EMBL/GenBank/DDBJ whole genome shotgun (WGS) entry which is preliminary data.</text>
</comment>
<feature type="transmembrane region" description="Helical" evidence="1">
    <location>
        <begin position="167"/>
        <end position="189"/>
    </location>
</feature>
<feature type="transmembrane region" description="Helical" evidence="1">
    <location>
        <begin position="36"/>
        <end position="63"/>
    </location>
</feature>
<sequence length="476" mass="52054">MMLSGLNRTSWMSALGWATFLVLHVSYLVDLPTWLFFFLLLASVVVACITSIWPLGVVIVYALMDVSVRSELSPYQGVASLETLWPVRVGVAVLAGLWIALAYSPRQLRIAQAPIRRAPVDVLRGTLIPLAVMAVAVDAYRYRDTGIPLFASNVDALRGVLREDSSLIVGLLRESWTLGALIAIVVLLVVQKRRPLDYIWAAFFAVGAFSGGSRNALLIAVVPPILAGIIYLRARVTQGLTRRQIWQRLGLAAGALVVGASAAASLMFYAGQRVLNGTGSFERDFQALYAGNPWGAAMGMTNLSLSSPLETWSRLYELQLGQMQELNLNVLAAVAFLTRPFGFEPDLYQITAELSSPYYMTVATFMGAPMRDFGLLGALGAAAVLGVVLGLLDRYLQQRRQIFALLGRSFVIYLGIFSVYEFQPFLYLSWLPVAFGLVVLSYLKKPPVKLVADAVGELFGRQRRENSPVEPAAKAP</sequence>
<organism evidence="2 3">
    <name type="scientific">Cryobacterium zongtaii</name>
    <dbReference type="NCBI Taxonomy" id="1259217"/>
    <lineage>
        <taxon>Bacteria</taxon>
        <taxon>Bacillati</taxon>
        <taxon>Actinomycetota</taxon>
        <taxon>Actinomycetes</taxon>
        <taxon>Micrococcales</taxon>
        <taxon>Microbacteriaceae</taxon>
        <taxon>Cryobacterium</taxon>
    </lineage>
</organism>
<reference evidence="2 3" key="1">
    <citation type="submission" date="2018-01" db="EMBL/GenBank/DDBJ databases">
        <title>Cryobacterium sp. nov., from glaciers in China.</title>
        <authorList>
            <person name="Liu Q."/>
            <person name="Xin Y.-H."/>
        </authorList>
    </citation>
    <scope>NUCLEOTIDE SEQUENCE [LARGE SCALE GENOMIC DNA]</scope>
    <source>
        <strain evidence="2 3">TMB1-8</strain>
    </source>
</reference>
<accession>A0A2S3ZM76</accession>
<feature type="transmembrane region" description="Helical" evidence="1">
    <location>
        <begin position="218"/>
        <end position="236"/>
    </location>
</feature>
<feature type="transmembrane region" description="Helical" evidence="1">
    <location>
        <begin position="12"/>
        <end position="29"/>
    </location>
</feature>
<proteinExistence type="predicted"/>